<dbReference type="KEGG" id="eps:L0Y14_05770"/>
<dbReference type="RefSeq" id="WP_006474148.1">
    <property type="nucleotide sequence ID" value="NZ_CP090569.1"/>
</dbReference>
<dbReference type="EMBL" id="CP090569">
    <property type="protein sequence ID" value="USF88739.1"/>
    <property type="molecule type" value="Genomic_DNA"/>
</dbReference>
<keyword evidence="1" id="KW-0812">Transmembrane</keyword>
<feature type="transmembrane region" description="Helical" evidence="1">
    <location>
        <begin position="131"/>
        <end position="148"/>
    </location>
</feature>
<dbReference type="AlphaFoldDB" id="A0A9J7A0R0"/>
<protein>
    <recommendedName>
        <fullName evidence="4">Coil containing protein</fullName>
    </recommendedName>
</protein>
<dbReference type="Proteomes" id="UP001056649">
    <property type="component" value="Chromosome"/>
</dbReference>
<keyword evidence="3" id="KW-1185">Reference proteome</keyword>
<keyword evidence="1" id="KW-0472">Membrane</keyword>
<evidence type="ECO:0000313" key="2">
    <source>
        <dbReference type="EMBL" id="USF88739.1"/>
    </source>
</evidence>
<name>A0A9J7A0R0_9GAMM</name>
<evidence type="ECO:0000313" key="3">
    <source>
        <dbReference type="Proteomes" id="UP001056649"/>
    </source>
</evidence>
<keyword evidence="1" id="KW-1133">Transmembrane helix</keyword>
<organism evidence="2 3">
    <name type="scientific">Candidatus Endoriftia persephonae</name>
    <dbReference type="NCBI Taxonomy" id="393765"/>
    <lineage>
        <taxon>Bacteria</taxon>
        <taxon>Pseudomonadati</taxon>
        <taxon>Pseudomonadota</taxon>
        <taxon>Gammaproteobacteria</taxon>
        <taxon>Chromatiales</taxon>
        <taxon>Sedimenticolaceae</taxon>
        <taxon>Candidatus Endoriftia</taxon>
    </lineage>
</organism>
<accession>A0A9J7A0R0</accession>
<evidence type="ECO:0008006" key="4">
    <source>
        <dbReference type="Google" id="ProtNLM"/>
    </source>
</evidence>
<sequence>MAGILDLDVGSIVGNVMEKGLKIAERYFPPDMSDAEKAKIKLQIRAVEEREKERAEKYLLEATQALTDRIAQLEGTASDLKSVPVVGPLMLFLRGSQRVAWGFGVLYMDLQVFSGAWKLGQMDAGDQVVDLAGAFWIINLLVLGFLFGERAIKNLMPLFERLLSSKVGK</sequence>
<evidence type="ECO:0000256" key="1">
    <source>
        <dbReference type="SAM" id="Phobius"/>
    </source>
</evidence>
<gene>
    <name evidence="2" type="ORF">L0Y14_05770</name>
</gene>
<proteinExistence type="predicted"/>
<reference evidence="2" key="1">
    <citation type="journal article" date="2022" name="Mol. Ecol. Resour.">
        <title>The complete and closed genome of the facultative generalist Candidatus Endoriftia persephone from deep-sea hydrothermal vents.</title>
        <authorList>
            <person name="de Oliveira A.L."/>
            <person name="Srivastava A."/>
            <person name="Espada-Hinojosa S."/>
            <person name="Bright M."/>
        </authorList>
    </citation>
    <scope>NUCLEOTIDE SEQUENCE</scope>
    <source>
        <strain evidence="2">Tica-EPR-9o50.N</strain>
    </source>
</reference>